<dbReference type="GO" id="GO:0004364">
    <property type="term" value="F:glutathione transferase activity"/>
    <property type="evidence" value="ECO:0007669"/>
    <property type="project" value="TreeGrafter"/>
</dbReference>
<dbReference type="SFLD" id="SFLDG00358">
    <property type="entry name" value="Main_(cytGST)"/>
    <property type="match status" value="1"/>
</dbReference>
<feature type="domain" description="GST N-terminal" evidence="1">
    <location>
        <begin position="23"/>
        <end position="104"/>
    </location>
</feature>
<comment type="caution">
    <text evidence="3">The sequence shown here is derived from an EMBL/GenBank/DDBJ whole genome shotgun (WGS) entry which is preliminary data.</text>
</comment>
<dbReference type="SUPFAM" id="SSF47616">
    <property type="entry name" value="GST C-terminal domain-like"/>
    <property type="match status" value="1"/>
</dbReference>
<dbReference type="PANTHER" id="PTHR43969:SF2">
    <property type="entry name" value="GLUTATHIONE S TRANSFERASE D11, ISOFORM B"/>
    <property type="match status" value="1"/>
</dbReference>
<dbReference type="GO" id="GO:0006749">
    <property type="term" value="P:glutathione metabolic process"/>
    <property type="evidence" value="ECO:0007669"/>
    <property type="project" value="TreeGrafter"/>
</dbReference>
<sequence length="263" mass="29896">MNQTERIVTEFVYCLLVSGGKMTTPVLYYLPPSPPCRSILLLAKMLGLDFELKIVNILEGEQLKPDFVAMNPQHCLPTMNDEGLVLWESRAILSYLVAAYGKSDELYPTDIRVRALVDQRLQFDLGTLYQRLTDYYVSTLREQQSTINILLFLLQFPTMFIGAPLDEGKRARLTEAVGWLNAILEGREFAAADHFTIADLTLLVTVSQLEAFGLELKPYKHVRSWLERCKEHMAPYDYEELNASKAVMLADMFKAKMNLAAST</sequence>
<feature type="domain" description="GST C-terminal" evidence="2">
    <location>
        <begin position="110"/>
        <end position="249"/>
    </location>
</feature>
<dbReference type="PROSITE" id="PS50405">
    <property type="entry name" value="GST_CTER"/>
    <property type="match status" value="1"/>
</dbReference>
<proteinExistence type="predicted"/>
<dbReference type="Pfam" id="PF02798">
    <property type="entry name" value="GST_N"/>
    <property type="match status" value="1"/>
</dbReference>
<dbReference type="Pfam" id="PF13410">
    <property type="entry name" value="GST_C_2"/>
    <property type="match status" value="1"/>
</dbReference>
<keyword evidence="4" id="KW-1185">Reference proteome</keyword>
<dbReference type="SUPFAM" id="SSF52833">
    <property type="entry name" value="Thioredoxin-like"/>
    <property type="match status" value="1"/>
</dbReference>
<dbReference type="FunFam" id="3.40.30.10:FF:000034">
    <property type="entry name" value="glutathione S-transferase 1"/>
    <property type="match status" value="1"/>
</dbReference>
<dbReference type="PANTHER" id="PTHR43969">
    <property type="entry name" value="GLUTATHIONE S TRANSFERASE D10, ISOFORM A-RELATED"/>
    <property type="match status" value="1"/>
</dbReference>
<dbReference type="CDD" id="cd03177">
    <property type="entry name" value="GST_C_Delta_Epsilon"/>
    <property type="match status" value="1"/>
</dbReference>
<gene>
    <name evidence="3" type="ORF">KR093_004282</name>
</gene>
<dbReference type="Gene3D" id="1.20.1050.10">
    <property type="match status" value="2"/>
</dbReference>
<dbReference type="InterPro" id="IPR010987">
    <property type="entry name" value="Glutathione-S-Trfase_C-like"/>
</dbReference>
<evidence type="ECO:0000259" key="1">
    <source>
        <dbReference type="PROSITE" id="PS50404"/>
    </source>
</evidence>
<dbReference type="EMBL" id="JAJJHW010000014">
    <property type="protein sequence ID" value="KAH8388333.1"/>
    <property type="molecule type" value="Genomic_DNA"/>
</dbReference>
<dbReference type="AlphaFoldDB" id="A0AAD4KC91"/>
<evidence type="ECO:0000313" key="3">
    <source>
        <dbReference type="EMBL" id="KAH8388333.1"/>
    </source>
</evidence>
<dbReference type="SFLD" id="SFLDG01153">
    <property type="entry name" value="Main.4:_Theta-like"/>
    <property type="match status" value="1"/>
</dbReference>
<evidence type="ECO:0008006" key="5">
    <source>
        <dbReference type="Google" id="ProtNLM"/>
    </source>
</evidence>
<dbReference type="CDD" id="cd03045">
    <property type="entry name" value="GST_N_Delta_Epsilon"/>
    <property type="match status" value="1"/>
</dbReference>
<dbReference type="SFLD" id="SFLDS00019">
    <property type="entry name" value="Glutathione_Transferase_(cytos"/>
    <property type="match status" value="1"/>
</dbReference>
<name>A0AAD4KC91_9MUSC</name>
<accession>A0AAD4KC91</accession>
<evidence type="ECO:0000313" key="4">
    <source>
        <dbReference type="Proteomes" id="UP001200034"/>
    </source>
</evidence>
<reference evidence="3" key="1">
    <citation type="journal article" date="2021" name="Mol. Ecol. Resour.">
        <title>Phylogenomic analyses of the genus Drosophila reveals genomic signals of climate adaptation.</title>
        <authorList>
            <person name="Li F."/>
            <person name="Rane R.V."/>
            <person name="Luria V."/>
            <person name="Xiong Z."/>
            <person name="Chen J."/>
            <person name="Li Z."/>
            <person name="Catullo R.A."/>
            <person name="Griffin P.C."/>
            <person name="Schiffer M."/>
            <person name="Pearce S."/>
            <person name="Lee S.F."/>
            <person name="McElroy K."/>
            <person name="Stocker A."/>
            <person name="Shirriffs J."/>
            <person name="Cockerell F."/>
            <person name="Coppin C."/>
            <person name="Sgro C.M."/>
            <person name="Karger A."/>
            <person name="Cain J.W."/>
            <person name="Weber J.A."/>
            <person name="Santpere G."/>
            <person name="Kirschner M.W."/>
            <person name="Hoffmann A.A."/>
            <person name="Oakeshott J.G."/>
            <person name="Zhang G."/>
        </authorList>
    </citation>
    <scope>NUCLEOTIDE SEQUENCE</scope>
    <source>
        <strain evidence="3">BGI-SZ-2011g</strain>
    </source>
</reference>
<protein>
    <recommendedName>
        <fullName evidence="5">Glutathione S-transferase D7</fullName>
    </recommendedName>
</protein>
<dbReference type="Proteomes" id="UP001200034">
    <property type="component" value="Unassembled WGS sequence"/>
</dbReference>
<dbReference type="Gene3D" id="3.40.30.10">
    <property type="entry name" value="Glutaredoxin"/>
    <property type="match status" value="1"/>
</dbReference>
<dbReference type="InterPro" id="IPR040079">
    <property type="entry name" value="Glutathione_S-Trfase"/>
</dbReference>
<evidence type="ECO:0000259" key="2">
    <source>
        <dbReference type="PROSITE" id="PS50405"/>
    </source>
</evidence>
<dbReference type="InterPro" id="IPR036249">
    <property type="entry name" value="Thioredoxin-like_sf"/>
</dbReference>
<dbReference type="InterPro" id="IPR004045">
    <property type="entry name" value="Glutathione_S-Trfase_N"/>
</dbReference>
<organism evidence="3 4">
    <name type="scientific">Drosophila rubida</name>
    <dbReference type="NCBI Taxonomy" id="30044"/>
    <lineage>
        <taxon>Eukaryota</taxon>
        <taxon>Metazoa</taxon>
        <taxon>Ecdysozoa</taxon>
        <taxon>Arthropoda</taxon>
        <taxon>Hexapoda</taxon>
        <taxon>Insecta</taxon>
        <taxon>Pterygota</taxon>
        <taxon>Neoptera</taxon>
        <taxon>Endopterygota</taxon>
        <taxon>Diptera</taxon>
        <taxon>Brachycera</taxon>
        <taxon>Muscomorpha</taxon>
        <taxon>Ephydroidea</taxon>
        <taxon>Drosophilidae</taxon>
        <taxon>Drosophila</taxon>
    </lineage>
</organism>
<dbReference type="InterPro" id="IPR036282">
    <property type="entry name" value="Glutathione-S-Trfase_C_sf"/>
</dbReference>
<dbReference type="PROSITE" id="PS50404">
    <property type="entry name" value="GST_NTER"/>
    <property type="match status" value="1"/>
</dbReference>